<dbReference type="GO" id="GO:0005737">
    <property type="term" value="C:cytoplasm"/>
    <property type="evidence" value="ECO:0007669"/>
    <property type="project" value="TreeGrafter"/>
</dbReference>
<dbReference type="PANTHER" id="PTHR46306:SF1">
    <property type="entry name" value="BTB_POZ DOMAIN-CONTAINING PROTEIN 9"/>
    <property type="match status" value="1"/>
</dbReference>
<feature type="non-terminal residue" evidence="1">
    <location>
        <position position="98"/>
    </location>
</feature>
<name>A0A2G9T6H9_TELCI</name>
<evidence type="ECO:0000313" key="2">
    <source>
        <dbReference type="Proteomes" id="UP000230423"/>
    </source>
</evidence>
<dbReference type="InterPro" id="IPR052407">
    <property type="entry name" value="BTB_POZ_domain_cont_9"/>
</dbReference>
<organism evidence="1 2">
    <name type="scientific">Teladorsagia circumcincta</name>
    <name type="common">Brown stomach worm</name>
    <name type="synonym">Ostertagia circumcincta</name>
    <dbReference type="NCBI Taxonomy" id="45464"/>
    <lineage>
        <taxon>Eukaryota</taxon>
        <taxon>Metazoa</taxon>
        <taxon>Ecdysozoa</taxon>
        <taxon>Nematoda</taxon>
        <taxon>Chromadorea</taxon>
        <taxon>Rhabditida</taxon>
        <taxon>Rhabditina</taxon>
        <taxon>Rhabditomorpha</taxon>
        <taxon>Strongyloidea</taxon>
        <taxon>Trichostrongylidae</taxon>
        <taxon>Teladorsagia</taxon>
    </lineage>
</organism>
<gene>
    <name evidence="1" type="ORF">TELCIR_25080</name>
</gene>
<protein>
    <submittedName>
        <fullName evidence="1">Uncharacterized protein</fullName>
    </submittedName>
</protein>
<proteinExistence type="predicted"/>
<dbReference type="OrthoDB" id="9997739at2759"/>
<dbReference type="EMBL" id="KZ410276">
    <property type="protein sequence ID" value="PIO53579.1"/>
    <property type="molecule type" value="Genomic_DNA"/>
</dbReference>
<dbReference type="Proteomes" id="UP000230423">
    <property type="component" value="Unassembled WGS sequence"/>
</dbReference>
<sequence>MRNIRKEFRRAGIERGVESWGITAFYAPVLFSRNLKAGHAAEKVCEQMCSDQKKSARYILRFRLLLWDCDDRYYSYYVEVSVNQIDWIKVIDRRINQC</sequence>
<keyword evidence="2" id="KW-1185">Reference proteome</keyword>
<dbReference type="AlphaFoldDB" id="A0A2G9T6H9"/>
<reference evidence="1 2" key="1">
    <citation type="submission" date="2015-09" db="EMBL/GenBank/DDBJ databases">
        <title>Draft genome of the parasitic nematode Teladorsagia circumcincta isolate WARC Sus (inbred).</title>
        <authorList>
            <person name="Mitreva M."/>
        </authorList>
    </citation>
    <scope>NUCLEOTIDE SEQUENCE [LARGE SCALE GENOMIC DNA]</scope>
    <source>
        <strain evidence="1 2">S</strain>
    </source>
</reference>
<accession>A0A2G9T6H9</accession>
<dbReference type="PANTHER" id="PTHR46306">
    <property type="entry name" value="BTB/POZ DOMAIN-CONTAINING PROTEIN 9"/>
    <property type="match status" value="1"/>
</dbReference>
<evidence type="ECO:0000313" key="1">
    <source>
        <dbReference type="EMBL" id="PIO53579.1"/>
    </source>
</evidence>